<reference evidence="1" key="1">
    <citation type="submission" date="2021-03" db="EMBL/GenBank/DDBJ databases">
        <title>Draft genome sequence of rust myrtle Austropuccinia psidii MF-1, a brazilian biotype.</title>
        <authorList>
            <person name="Quecine M.C."/>
            <person name="Pachon D.M.R."/>
            <person name="Bonatelli M.L."/>
            <person name="Correr F.H."/>
            <person name="Franceschini L.M."/>
            <person name="Leite T.F."/>
            <person name="Margarido G.R.A."/>
            <person name="Almeida C.A."/>
            <person name="Ferrarezi J.A."/>
            <person name="Labate C.A."/>
        </authorList>
    </citation>
    <scope>NUCLEOTIDE SEQUENCE</scope>
    <source>
        <strain evidence="1">MF-1</strain>
    </source>
</reference>
<gene>
    <name evidence="1" type="ORF">O181_005123</name>
</gene>
<organism evidence="1 2">
    <name type="scientific">Austropuccinia psidii MF-1</name>
    <dbReference type="NCBI Taxonomy" id="1389203"/>
    <lineage>
        <taxon>Eukaryota</taxon>
        <taxon>Fungi</taxon>
        <taxon>Dikarya</taxon>
        <taxon>Basidiomycota</taxon>
        <taxon>Pucciniomycotina</taxon>
        <taxon>Pucciniomycetes</taxon>
        <taxon>Pucciniales</taxon>
        <taxon>Sphaerophragmiaceae</taxon>
        <taxon>Austropuccinia</taxon>
    </lineage>
</organism>
<accession>A0A9Q3BHP0</accession>
<protein>
    <submittedName>
        <fullName evidence="1">Uncharacterized protein</fullName>
    </submittedName>
</protein>
<evidence type="ECO:0000313" key="1">
    <source>
        <dbReference type="EMBL" id="MBW0465408.1"/>
    </source>
</evidence>
<keyword evidence="2" id="KW-1185">Reference proteome</keyword>
<sequence>MEDRTTRTIIGKAWTKTLMECKIVPKTSGENTIPERHFFKCHKCGRTKINEFQVIEEVQCAEEKEESDQDSEISDDTPAEDYPIEKITAFFESTKVHTHFPQWGENLCNLINVQGAKIRKTKASRGKGYTSEKSCITSILINDIDVQVNLGKGAFFTCVGKHTFNSYFPNRKTIYYQ</sequence>
<comment type="caution">
    <text evidence="1">The sequence shown here is derived from an EMBL/GenBank/DDBJ whole genome shotgun (WGS) entry which is preliminary data.</text>
</comment>
<proteinExistence type="predicted"/>
<dbReference type="Proteomes" id="UP000765509">
    <property type="component" value="Unassembled WGS sequence"/>
</dbReference>
<dbReference type="AlphaFoldDB" id="A0A9Q3BHP0"/>
<name>A0A9Q3BHP0_9BASI</name>
<dbReference type="EMBL" id="AVOT02001031">
    <property type="protein sequence ID" value="MBW0465408.1"/>
    <property type="molecule type" value="Genomic_DNA"/>
</dbReference>
<evidence type="ECO:0000313" key="2">
    <source>
        <dbReference type="Proteomes" id="UP000765509"/>
    </source>
</evidence>